<protein>
    <submittedName>
        <fullName evidence="3">Transposase IS4</fullName>
    </submittedName>
</protein>
<dbReference type="Proteomes" id="UP001458880">
    <property type="component" value="Unassembled WGS sequence"/>
</dbReference>
<sequence length="160" mass="18750">MARFSTKLYKSNNCTLTIYKSTPNKKVLLLSSKHKYVKIEEKGKCIPETIAFYNNTKVGVHMTDQMTRKYSTKSKSNRWPVQVFFNILELAAINASILYKQTLEKGYRDKNIYFSWQSGRLATEYRDIHEQEKMESMATTSADPTTISERRKSNWILQKK</sequence>
<feature type="region of interest" description="Disordered" evidence="1">
    <location>
        <begin position="134"/>
        <end position="160"/>
    </location>
</feature>
<organism evidence="3 4">
    <name type="scientific">Popillia japonica</name>
    <name type="common">Japanese beetle</name>
    <dbReference type="NCBI Taxonomy" id="7064"/>
    <lineage>
        <taxon>Eukaryota</taxon>
        <taxon>Metazoa</taxon>
        <taxon>Ecdysozoa</taxon>
        <taxon>Arthropoda</taxon>
        <taxon>Hexapoda</taxon>
        <taxon>Insecta</taxon>
        <taxon>Pterygota</taxon>
        <taxon>Neoptera</taxon>
        <taxon>Endopterygota</taxon>
        <taxon>Coleoptera</taxon>
        <taxon>Polyphaga</taxon>
        <taxon>Scarabaeiformia</taxon>
        <taxon>Scarabaeidae</taxon>
        <taxon>Rutelinae</taxon>
        <taxon>Popillia</taxon>
    </lineage>
</organism>
<feature type="compositionally biased region" description="Polar residues" evidence="1">
    <location>
        <begin position="137"/>
        <end position="147"/>
    </location>
</feature>
<evidence type="ECO:0000259" key="2">
    <source>
        <dbReference type="Pfam" id="PF13843"/>
    </source>
</evidence>
<dbReference type="Pfam" id="PF13843">
    <property type="entry name" value="DDE_Tnp_1_7"/>
    <property type="match status" value="1"/>
</dbReference>
<evidence type="ECO:0000313" key="4">
    <source>
        <dbReference type="Proteomes" id="UP001458880"/>
    </source>
</evidence>
<keyword evidence="4" id="KW-1185">Reference proteome</keyword>
<dbReference type="AlphaFoldDB" id="A0AAW1HF76"/>
<dbReference type="EMBL" id="JASPKY010001445">
    <property type="protein sequence ID" value="KAK9674865.1"/>
    <property type="molecule type" value="Genomic_DNA"/>
</dbReference>
<evidence type="ECO:0000256" key="1">
    <source>
        <dbReference type="SAM" id="MobiDB-lite"/>
    </source>
</evidence>
<proteinExistence type="predicted"/>
<accession>A0AAW1HF76</accession>
<dbReference type="PANTHER" id="PTHR46599">
    <property type="entry name" value="PIGGYBAC TRANSPOSABLE ELEMENT-DERIVED PROTEIN 4"/>
    <property type="match status" value="1"/>
</dbReference>
<dbReference type="InterPro" id="IPR029526">
    <property type="entry name" value="PGBD"/>
</dbReference>
<reference evidence="3 4" key="1">
    <citation type="journal article" date="2024" name="BMC Genomics">
        <title>De novo assembly and annotation of Popillia japonica's genome with initial clues to its potential as an invasive pest.</title>
        <authorList>
            <person name="Cucini C."/>
            <person name="Boschi S."/>
            <person name="Funari R."/>
            <person name="Cardaioli E."/>
            <person name="Iannotti N."/>
            <person name="Marturano G."/>
            <person name="Paoli F."/>
            <person name="Bruttini M."/>
            <person name="Carapelli A."/>
            <person name="Frati F."/>
            <person name="Nardi F."/>
        </authorList>
    </citation>
    <scope>NUCLEOTIDE SEQUENCE [LARGE SCALE GENOMIC DNA]</scope>
    <source>
        <strain evidence="3">DMR45628</strain>
    </source>
</reference>
<dbReference type="PANTHER" id="PTHR46599:SF6">
    <property type="entry name" value="DUAL SPECIFICITY PHOSPHATASE 26"/>
    <property type="match status" value="1"/>
</dbReference>
<comment type="caution">
    <text evidence="3">The sequence shown here is derived from an EMBL/GenBank/DDBJ whole genome shotgun (WGS) entry which is preliminary data.</text>
</comment>
<name>A0AAW1HF76_POPJA</name>
<gene>
    <name evidence="3" type="ORF">QE152_g40796</name>
</gene>
<feature type="domain" description="PiggyBac transposable element-derived protein" evidence="2">
    <location>
        <begin position="14"/>
        <end position="95"/>
    </location>
</feature>
<evidence type="ECO:0000313" key="3">
    <source>
        <dbReference type="EMBL" id="KAK9674865.1"/>
    </source>
</evidence>